<reference evidence="1" key="1">
    <citation type="journal article" date="2014" name="Front. Microbiol.">
        <title>High frequency of phylogenetically diverse reductive dehalogenase-homologous genes in deep subseafloor sedimentary metagenomes.</title>
        <authorList>
            <person name="Kawai M."/>
            <person name="Futagami T."/>
            <person name="Toyoda A."/>
            <person name="Takaki Y."/>
            <person name="Nishi S."/>
            <person name="Hori S."/>
            <person name="Arai W."/>
            <person name="Tsubouchi T."/>
            <person name="Morono Y."/>
            <person name="Uchiyama I."/>
            <person name="Ito T."/>
            <person name="Fujiyama A."/>
            <person name="Inagaki F."/>
            <person name="Takami H."/>
        </authorList>
    </citation>
    <scope>NUCLEOTIDE SEQUENCE</scope>
    <source>
        <strain evidence="1">Expedition CK06-06</strain>
    </source>
</reference>
<gene>
    <name evidence="1" type="ORF">S12H4_49418</name>
</gene>
<proteinExistence type="predicted"/>
<comment type="caution">
    <text evidence="1">The sequence shown here is derived from an EMBL/GenBank/DDBJ whole genome shotgun (WGS) entry which is preliminary data.</text>
</comment>
<feature type="non-terminal residue" evidence="1">
    <location>
        <position position="1"/>
    </location>
</feature>
<accession>X1U379</accession>
<dbReference type="EMBL" id="BARW01031000">
    <property type="protein sequence ID" value="GAJ11998.1"/>
    <property type="molecule type" value="Genomic_DNA"/>
</dbReference>
<organism evidence="1">
    <name type="scientific">marine sediment metagenome</name>
    <dbReference type="NCBI Taxonomy" id="412755"/>
    <lineage>
        <taxon>unclassified sequences</taxon>
        <taxon>metagenomes</taxon>
        <taxon>ecological metagenomes</taxon>
    </lineage>
</organism>
<dbReference type="AlphaFoldDB" id="X1U379"/>
<evidence type="ECO:0000313" key="1">
    <source>
        <dbReference type="EMBL" id="GAJ11998.1"/>
    </source>
</evidence>
<name>X1U379_9ZZZZ</name>
<protein>
    <submittedName>
        <fullName evidence="1">Uncharacterized protein</fullName>
    </submittedName>
</protein>
<sequence>NGAQNGGIRRFDQLKNVKIWKFDKDLFNIHNICFFGEKGTQNPALNTNPILPSSFR</sequence>